<dbReference type="EMBL" id="JBHSQV010000164">
    <property type="protein sequence ID" value="MFC5987517.1"/>
    <property type="molecule type" value="Genomic_DNA"/>
</dbReference>
<dbReference type="RefSeq" id="WP_379894911.1">
    <property type="nucleotide sequence ID" value="NZ_CBCSCT010000039.1"/>
</dbReference>
<protein>
    <recommendedName>
        <fullName evidence="4">DUF4179 domain-containing protein</fullName>
    </recommendedName>
</protein>
<evidence type="ECO:0008006" key="4">
    <source>
        <dbReference type="Google" id="ProtNLM"/>
    </source>
</evidence>
<dbReference type="Proteomes" id="UP001596250">
    <property type="component" value="Unassembled WGS sequence"/>
</dbReference>
<keyword evidence="1" id="KW-0472">Membrane</keyword>
<name>A0ABW1IQX9_9BACL</name>
<gene>
    <name evidence="2" type="ORF">ACFPXP_14010</name>
</gene>
<evidence type="ECO:0000313" key="3">
    <source>
        <dbReference type="Proteomes" id="UP001596250"/>
    </source>
</evidence>
<reference evidence="3" key="1">
    <citation type="journal article" date="2019" name="Int. J. Syst. Evol. Microbiol.">
        <title>The Global Catalogue of Microorganisms (GCM) 10K type strain sequencing project: providing services to taxonomists for standard genome sequencing and annotation.</title>
        <authorList>
            <consortium name="The Broad Institute Genomics Platform"/>
            <consortium name="The Broad Institute Genome Sequencing Center for Infectious Disease"/>
            <person name="Wu L."/>
            <person name="Ma J."/>
        </authorList>
    </citation>
    <scope>NUCLEOTIDE SEQUENCE [LARGE SCALE GENOMIC DNA]</scope>
    <source>
        <strain evidence="3">CCM 8749</strain>
    </source>
</reference>
<organism evidence="2 3">
    <name type="scientific">Marinicrinis lubricantis</name>
    <dbReference type="NCBI Taxonomy" id="2086470"/>
    <lineage>
        <taxon>Bacteria</taxon>
        <taxon>Bacillati</taxon>
        <taxon>Bacillota</taxon>
        <taxon>Bacilli</taxon>
        <taxon>Bacillales</taxon>
        <taxon>Paenibacillaceae</taxon>
    </lineage>
</organism>
<keyword evidence="1" id="KW-0812">Transmembrane</keyword>
<keyword evidence="1" id="KW-1133">Transmembrane helix</keyword>
<sequence length="431" mass="49636">MNNWRPDWDQRLEKRPFRQQRFKREMMDQVEGRLKAIDSSNRRKRWVWRTAVVIPVVMVMIFGGMWLLDDSQSLHDRQGMDGIKEEVEKPLHSSFEPQVGGDYEWWNSLKTADLQENDRTIVTLAKALMERKLGVWGGPTPDIWQSPEVKQPLERYDVSSPWVFEVYLVNTFEFDDHIVYRLQLFSRDSIPNIYFEMIDVNVEGGTNKISEIEITETDEIGVPGEGHPDYNGERTVVLKEDPPLDLRMTGISHDDMIRSLHVKYGDAERTFIHWSNVPNESYYPEVAELQVNEGKEKLLAIILTTGYGTEMYESELKVLRTELTEVSAANPVVVASSMLTSSISVKEGHRTYEFTLAGETRTFEYEDADAGFWFEEPGLGSIVRYWVEGNTIYASVPVQISPATFPVSIRLRYAYDGAVFSVVEAEFEGEE</sequence>
<proteinExistence type="predicted"/>
<evidence type="ECO:0000313" key="2">
    <source>
        <dbReference type="EMBL" id="MFC5987517.1"/>
    </source>
</evidence>
<feature type="transmembrane region" description="Helical" evidence="1">
    <location>
        <begin position="46"/>
        <end position="68"/>
    </location>
</feature>
<comment type="caution">
    <text evidence="2">The sequence shown here is derived from an EMBL/GenBank/DDBJ whole genome shotgun (WGS) entry which is preliminary data.</text>
</comment>
<keyword evidence="3" id="KW-1185">Reference proteome</keyword>
<accession>A0ABW1IQX9</accession>
<evidence type="ECO:0000256" key="1">
    <source>
        <dbReference type="SAM" id="Phobius"/>
    </source>
</evidence>